<dbReference type="InterPro" id="IPR014729">
    <property type="entry name" value="Rossmann-like_a/b/a_fold"/>
</dbReference>
<evidence type="ECO:0000313" key="16">
    <source>
        <dbReference type="Proteomes" id="UP000250086"/>
    </source>
</evidence>
<dbReference type="Gene3D" id="3.40.50.620">
    <property type="entry name" value="HUPs"/>
    <property type="match status" value="1"/>
</dbReference>
<sequence length="291" mass="33246">MRNDTDLPQKADDYARHVSPYFNIEDKQAKYKADKLFKRLRRKTGNAIGDFGMIEPNDKIMVCVSGGKDSYALLDLLLSLKRSAPFPFTLVPVHLEAGFPNTPQGVVENHLKKVGLDYIIIKRPVFEISKAKMSSKDKTMCSICSRMRRGFLYAKAREIGANKIALGHHRDDILATYFLNLFYSGIMKTMPPILRTDDDTLTVIRPLAYCKEKDLITLSKLKEYPVLPKGLCGYGEDQQRAAMLAMLRQWDRENPKRTEIIFKSLQNVVPSHLLDRNLFDFTDISKGPRVK</sequence>
<evidence type="ECO:0000256" key="1">
    <source>
        <dbReference type="ARBA" id="ARBA00022485"/>
    </source>
</evidence>
<keyword evidence="5 13" id="KW-0819">tRNA processing</keyword>
<dbReference type="GO" id="GO:0051539">
    <property type="term" value="F:4 iron, 4 sulfur cluster binding"/>
    <property type="evidence" value="ECO:0007669"/>
    <property type="project" value="UniProtKB-UniRule"/>
</dbReference>
<dbReference type="Proteomes" id="UP000250086">
    <property type="component" value="Unassembled WGS sequence"/>
</dbReference>
<comment type="subunit">
    <text evidence="13">Homodimer.</text>
</comment>
<dbReference type="PANTHER" id="PTHR43686:SF1">
    <property type="entry name" value="AMINOTRAN_5 DOMAIN-CONTAINING PROTEIN"/>
    <property type="match status" value="1"/>
</dbReference>
<keyword evidence="6 13" id="KW-0479">Metal-binding</keyword>
<dbReference type="NCBIfam" id="NF007972">
    <property type="entry name" value="PRK10696.1"/>
    <property type="match status" value="1"/>
</dbReference>
<evidence type="ECO:0000313" key="15">
    <source>
        <dbReference type="EMBL" id="SPT69828.1"/>
    </source>
</evidence>
<protein>
    <recommendedName>
        <fullName evidence="13">tRNA-cytidine(32) 2-sulfurtransferase</fullName>
        <ecNumber evidence="13">2.8.1.-</ecNumber>
    </recommendedName>
    <alternativeName>
        <fullName evidence="13">Two-thiocytidine biosynthesis protein A</fullName>
    </alternativeName>
    <alternativeName>
        <fullName evidence="13">tRNA 2-thiocytidine biosynthesis protein TtcA</fullName>
    </alternativeName>
</protein>
<dbReference type="CDD" id="cd24138">
    <property type="entry name" value="TtcA-like"/>
    <property type="match status" value="1"/>
</dbReference>
<comment type="miscellaneous">
    <text evidence="13">The thiolation reaction likely consists of two steps: a first activation step by ATP to form an adenylated intermediate of the target base of tRNA, and a second nucleophilic substitution step of the sulfur (S) atom supplied by the hydrosulfide attached to the Fe-S cluster.</text>
</comment>
<dbReference type="GO" id="GO:0005737">
    <property type="term" value="C:cytoplasm"/>
    <property type="evidence" value="ECO:0007669"/>
    <property type="project" value="UniProtKB-SubCell"/>
</dbReference>
<name>A0A2X0VAX3_9GAMM</name>
<evidence type="ECO:0000256" key="3">
    <source>
        <dbReference type="ARBA" id="ARBA00022555"/>
    </source>
</evidence>
<feature type="binding site" evidence="13">
    <location>
        <position position="144"/>
    </location>
    <ligand>
        <name>[4Fe-4S] cluster</name>
        <dbReference type="ChEBI" id="CHEBI:49883"/>
    </ligand>
</feature>
<dbReference type="GO" id="GO:0000049">
    <property type="term" value="F:tRNA binding"/>
    <property type="evidence" value="ECO:0007669"/>
    <property type="project" value="UniProtKB-KW"/>
</dbReference>
<evidence type="ECO:0000256" key="12">
    <source>
        <dbReference type="ARBA" id="ARBA00023014"/>
    </source>
</evidence>
<feature type="binding site" evidence="13">
    <location>
        <position position="141"/>
    </location>
    <ligand>
        <name>[4Fe-4S] cluster</name>
        <dbReference type="ChEBI" id="CHEBI:49883"/>
    </ligand>
</feature>
<comment type="cofactor">
    <cofactor evidence="13">
        <name>Mg(2+)</name>
        <dbReference type="ChEBI" id="CHEBI:18420"/>
    </cofactor>
</comment>
<dbReference type="RefSeq" id="WP_113743966.1">
    <property type="nucleotide sequence ID" value="NZ_UAPU01000007.1"/>
</dbReference>
<dbReference type="InterPro" id="IPR035107">
    <property type="entry name" value="tRNA_thiolation_TtcA_Ctu1"/>
</dbReference>
<evidence type="ECO:0000256" key="5">
    <source>
        <dbReference type="ARBA" id="ARBA00022694"/>
    </source>
</evidence>
<comment type="subcellular location">
    <subcellularLocation>
        <location evidence="13">Cytoplasm</location>
    </subcellularLocation>
</comment>
<evidence type="ECO:0000256" key="11">
    <source>
        <dbReference type="ARBA" id="ARBA00023004"/>
    </source>
</evidence>
<feature type="binding site" evidence="13">
    <location>
        <position position="232"/>
    </location>
    <ligand>
        <name>[4Fe-4S] cluster</name>
        <dbReference type="ChEBI" id="CHEBI:49883"/>
    </ligand>
</feature>
<comment type="function">
    <text evidence="13">Catalyzes the ATP-dependent 2-thiolation of cytidine in position 32 of tRNA, to form 2-thiocytidine (s(2)C32). The sulfur atoms are provided by the cysteine/cysteine desulfurase (IscS) system.</text>
</comment>
<evidence type="ECO:0000259" key="14">
    <source>
        <dbReference type="Pfam" id="PF01171"/>
    </source>
</evidence>
<evidence type="ECO:0000256" key="8">
    <source>
        <dbReference type="ARBA" id="ARBA00022840"/>
    </source>
</evidence>
<evidence type="ECO:0000256" key="9">
    <source>
        <dbReference type="ARBA" id="ARBA00022842"/>
    </source>
</evidence>
<keyword evidence="7 13" id="KW-0547">Nucleotide-binding</keyword>
<keyword evidence="9 13" id="KW-0460">Magnesium</keyword>
<organism evidence="15 16">
    <name type="scientific">Anaerobiospirillum thomasii</name>
    <dbReference type="NCBI Taxonomy" id="179995"/>
    <lineage>
        <taxon>Bacteria</taxon>
        <taxon>Pseudomonadati</taxon>
        <taxon>Pseudomonadota</taxon>
        <taxon>Gammaproteobacteria</taxon>
        <taxon>Aeromonadales</taxon>
        <taxon>Succinivibrionaceae</taxon>
        <taxon>Anaerobiospirillum</taxon>
    </lineage>
</organism>
<dbReference type="InterPro" id="IPR011063">
    <property type="entry name" value="TilS/TtcA_N"/>
</dbReference>
<dbReference type="GO" id="GO:0016783">
    <property type="term" value="F:sulfurtransferase activity"/>
    <property type="evidence" value="ECO:0007669"/>
    <property type="project" value="UniProtKB-UniRule"/>
</dbReference>
<evidence type="ECO:0000256" key="4">
    <source>
        <dbReference type="ARBA" id="ARBA00022679"/>
    </source>
</evidence>
<keyword evidence="11 13" id="KW-0408">Iron</keyword>
<keyword evidence="12 13" id="KW-0411">Iron-sulfur</keyword>
<evidence type="ECO:0000256" key="10">
    <source>
        <dbReference type="ARBA" id="ARBA00022884"/>
    </source>
</evidence>
<dbReference type="GO" id="GO:0000287">
    <property type="term" value="F:magnesium ion binding"/>
    <property type="evidence" value="ECO:0007669"/>
    <property type="project" value="UniProtKB-UniRule"/>
</dbReference>
<gene>
    <name evidence="13 15" type="primary">ttcA</name>
    <name evidence="15" type="ORF">NCTC13093_01215</name>
</gene>
<feature type="domain" description="tRNA(Ile)-lysidine/2-thiocytidine synthase N-terminal" evidence="14">
    <location>
        <begin position="59"/>
        <end position="221"/>
    </location>
</feature>
<dbReference type="InterPro" id="IPR012089">
    <property type="entry name" value="tRNA_Cyd_32_2_STrfase"/>
</dbReference>
<keyword evidence="4 13" id="KW-0808">Transferase</keyword>
<evidence type="ECO:0000256" key="6">
    <source>
        <dbReference type="ARBA" id="ARBA00022723"/>
    </source>
</evidence>
<dbReference type="GO" id="GO:0034227">
    <property type="term" value="P:tRNA thio-modification"/>
    <property type="evidence" value="ECO:0007669"/>
    <property type="project" value="UniProtKB-UniRule"/>
</dbReference>
<reference evidence="15 16" key="1">
    <citation type="submission" date="2018-06" db="EMBL/GenBank/DDBJ databases">
        <authorList>
            <consortium name="Pathogen Informatics"/>
            <person name="Doyle S."/>
        </authorList>
    </citation>
    <scope>NUCLEOTIDE SEQUENCE [LARGE SCALE GENOMIC DNA]</scope>
    <source>
        <strain evidence="15 16">NCTC13093</strain>
    </source>
</reference>
<evidence type="ECO:0000256" key="7">
    <source>
        <dbReference type="ARBA" id="ARBA00022741"/>
    </source>
</evidence>
<feature type="short sequence motif" description="PP-loop motif" evidence="13">
    <location>
        <begin position="65"/>
        <end position="70"/>
    </location>
</feature>
<dbReference type="GO" id="GO:0005524">
    <property type="term" value="F:ATP binding"/>
    <property type="evidence" value="ECO:0007669"/>
    <property type="project" value="UniProtKB-UniRule"/>
</dbReference>
<dbReference type="EMBL" id="UAPV01000001">
    <property type="protein sequence ID" value="SPT69828.1"/>
    <property type="molecule type" value="Genomic_DNA"/>
</dbReference>
<dbReference type="EC" id="2.8.1.-" evidence="13"/>
<comment type="similarity">
    <text evidence="13">Belongs to the TtcA family.</text>
</comment>
<keyword evidence="8 13" id="KW-0067">ATP-binding</keyword>
<dbReference type="PIRSF" id="PIRSF004976">
    <property type="entry name" value="ATPase_YdaO"/>
    <property type="match status" value="1"/>
</dbReference>
<comment type="cofactor">
    <cofactor evidence="13">
        <name>[4Fe-4S] cluster</name>
        <dbReference type="ChEBI" id="CHEBI:49883"/>
    </cofactor>
    <text evidence="13">Binds 1 [4Fe-4S] cluster per subunit. The cluster is chelated by three Cys residues, the fourth Fe has a free coordination site that may bind a sulfur atom transferred from the persulfide of IscS.</text>
</comment>
<evidence type="ECO:0000256" key="2">
    <source>
        <dbReference type="ARBA" id="ARBA00022490"/>
    </source>
</evidence>
<keyword evidence="1 13" id="KW-0004">4Fe-4S</keyword>
<dbReference type="HAMAP" id="MF_01850">
    <property type="entry name" value="TtcA"/>
    <property type="match status" value="1"/>
</dbReference>
<keyword evidence="10 13" id="KW-0694">RNA-binding</keyword>
<dbReference type="AlphaFoldDB" id="A0A2X0VAX3"/>
<dbReference type="Pfam" id="PF01171">
    <property type="entry name" value="ATP_bind_3"/>
    <property type="match status" value="1"/>
</dbReference>
<evidence type="ECO:0000256" key="13">
    <source>
        <dbReference type="HAMAP-Rule" id="MF_01850"/>
    </source>
</evidence>
<dbReference type="SUPFAM" id="SSF52402">
    <property type="entry name" value="Adenine nucleotide alpha hydrolases-like"/>
    <property type="match status" value="1"/>
</dbReference>
<keyword evidence="3 13" id="KW-0820">tRNA-binding</keyword>
<keyword evidence="16" id="KW-1185">Reference proteome</keyword>
<comment type="catalytic activity">
    <reaction evidence="13">
        <text>cytidine(32) in tRNA + S-sulfanyl-L-cysteinyl-[cysteine desulfurase] + AH2 + ATP = 2-thiocytidine(32) in tRNA + L-cysteinyl-[cysteine desulfurase] + A + AMP + diphosphate + H(+)</text>
        <dbReference type="Rhea" id="RHEA:57048"/>
        <dbReference type="Rhea" id="RHEA-COMP:10288"/>
        <dbReference type="Rhea" id="RHEA-COMP:12157"/>
        <dbReference type="Rhea" id="RHEA-COMP:12158"/>
        <dbReference type="Rhea" id="RHEA-COMP:14821"/>
        <dbReference type="ChEBI" id="CHEBI:13193"/>
        <dbReference type="ChEBI" id="CHEBI:15378"/>
        <dbReference type="ChEBI" id="CHEBI:17499"/>
        <dbReference type="ChEBI" id="CHEBI:29950"/>
        <dbReference type="ChEBI" id="CHEBI:30616"/>
        <dbReference type="ChEBI" id="CHEBI:33019"/>
        <dbReference type="ChEBI" id="CHEBI:61963"/>
        <dbReference type="ChEBI" id="CHEBI:82748"/>
        <dbReference type="ChEBI" id="CHEBI:141453"/>
        <dbReference type="ChEBI" id="CHEBI:456215"/>
    </reaction>
</comment>
<accession>A0A2X0VAX3</accession>
<keyword evidence="2 13" id="KW-0963">Cytoplasm</keyword>
<comment type="pathway">
    <text evidence="13">tRNA modification.</text>
</comment>
<dbReference type="OrthoDB" id="9801054at2"/>
<dbReference type="PANTHER" id="PTHR43686">
    <property type="entry name" value="SULFURTRANSFERASE-RELATED"/>
    <property type="match status" value="1"/>
</dbReference>
<proteinExistence type="inferred from homology"/>